<accession>A0ABD0JDJ4</accession>
<name>A0ABD0JDJ4_9CAEN</name>
<keyword evidence="2" id="KW-1185">Reference proteome</keyword>
<evidence type="ECO:0000313" key="2">
    <source>
        <dbReference type="Proteomes" id="UP001519460"/>
    </source>
</evidence>
<dbReference type="EMBL" id="JACVVK020000490">
    <property type="protein sequence ID" value="KAK7471503.1"/>
    <property type="molecule type" value="Genomic_DNA"/>
</dbReference>
<sequence>MATARTSRSTSGDTLSIFIRATSIWTSPSIPLPLFLHPPSPLSPASSTPVAPLPPAPPPLTQAIPYGSISTQVLPAPTPPYLPIRSFSLYPGHPVRTQFHPPFQCPPSSTPHHHNIRSISLLSLDSSSSEYRIPSRPHNSCFCVTQRSFPVTVCVFHIFWSDD</sequence>
<organism evidence="1 2">
    <name type="scientific">Batillaria attramentaria</name>
    <dbReference type="NCBI Taxonomy" id="370345"/>
    <lineage>
        <taxon>Eukaryota</taxon>
        <taxon>Metazoa</taxon>
        <taxon>Spiralia</taxon>
        <taxon>Lophotrochozoa</taxon>
        <taxon>Mollusca</taxon>
        <taxon>Gastropoda</taxon>
        <taxon>Caenogastropoda</taxon>
        <taxon>Sorbeoconcha</taxon>
        <taxon>Cerithioidea</taxon>
        <taxon>Batillariidae</taxon>
        <taxon>Batillaria</taxon>
    </lineage>
</organism>
<comment type="caution">
    <text evidence="1">The sequence shown here is derived from an EMBL/GenBank/DDBJ whole genome shotgun (WGS) entry which is preliminary data.</text>
</comment>
<evidence type="ECO:0000313" key="1">
    <source>
        <dbReference type="EMBL" id="KAK7471503.1"/>
    </source>
</evidence>
<dbReference type="AlphaFoldDB" id="A0ABD0JDJ4"/>
<proteinExistence type="predicted"/>
<gene>
    <name evidence="1" type="ORF">BaRGS_00035842</name>
</gene>
<reference evidence="1 2" key="1">
    <citation type="journal article" date="2023" name="Sci. Data">
        <title>Genome assembly of the Korean intertidal mud-creeper Batillaria attramentaria.</title>
        <authorList>
            <person name="Patra A.K."/>
            <person name="Ho P.T."/>
            <person name="Jun S."/>
            <person name="Lee S.J."/>
            <person name="Kim Y."/>
            <person name="Won Y.J."/>
        </authorList>
    </citation>
    <scope>NUCLEOTIDE SEQUENCE [LARGE SCALE GENOMIC DNA]</scope>
    <source>
        <strain evidence="1">Wonlab-2016</strain>
    </source>
</reference>
<protein>
    <submittedName>
        <fullName evidence="1">Uncharacterized protein</fullName>
    </submittedName>
</protein>
<dbReference type="Proteomes" id="UP001519460">
    <property type="component" value="Unassembled WGS sequence"/>
</dbReference>